<feature type="chain" id="PRO_5034594976" evidence="1">
    <location>
        <begin position="20"/>
        <end position="137"/>
    </location>
</feature>
<dbReference type="Proteomes" id="UP000694845">
    <property type="component" value="Unplaced"/>
</dbReference>
<keyword evidence="1" id="KW-0732">Signal</keyword>
<dbReference type="SUPFAM" id="SSF47862">
    <property type="entry name" value="Saposin"/>
    <property type="match status" value="1"/>
</dbReference>
<evidence type="ECO:0000313" key="3">
    <source>
        <dbReference type="RefSeq" id="XP_022081036.1"/>
    </source>
</evidence>
<name>A0A8B7XLP6_ACAPL</name>
<keyword evidence="2" id="KW-1185">Reference proteome</keyword>
<dbReference type="OrthoDB" id="10664001at2759"/>
<dbReference type="Gene3D" id="1.10.225.10">
    <property type="entry name" value="Saposin-like"/>
    <property type="match status" value="1"/>
</dbReference>
<dbReference type="AlphaFoldDB" id="A0A8B7XLP6"/>
<proteinExistence type="predicted"/>
<organism evidence="2 3">
    <name type="scientific">Acanthaster planci</name>
    <name type="common">Crown-of-thorns starfish</name>
    <dbReference type="NCBI Taxonomy" id="133434"/>
    <lineage>
        <taxon>Eukaryota</taxon>
        <taxon>Metazoa</taxon>
        <taxon>Echinodermata</taxon>
        <taxon>Eleutherozoa</taxon>
        <taxon>Asterozoa</taxon>
        <taxon>Asteroidea</taxon>
        <taxon>Valvatacea</taxon>
        <taxon>Valvatida</taxon>
        <taxon>Acanthasteridae</taxon>
        <taxon>Acanthaster</taxon>
    </lineage>
</organism>
<protein>
    <submittedName>
        <fullName evidence="3">Uncharacterized protein LOC110974035</fullName>
    </submittedName>
</protein>
<dbReference type="KEGG" id="aplc:110974035"/>
<evidence type="ECO:0000313" key="2">
    <source>
        <dbReference type="Proteomes" id="UP000694845"/>
    </source>
</evidence>
<dbReference type="InterPro" id="IPR011001">
    <property type="entry name" value="Saposin-like"/>
</dbReference>
<evidence type="ECO:0000256" key="1">
    <source>
        <dbReference type="SAM" id="SignalP"/>
    </source>
</evidence>
<dbReference type="OMA" id="KEACHFW"/>
<dbReference type="GeneID" id="110974035"/>
<dbReference type="RefSeq" id="XP_022081036.1">
    <property type="nucleotide sequence ID" value="XM_022225344.1"/>
</dbReference>
<gene>
    <name evidence="3" type="primary">LOC110974035</name>
</gene>
<reference evidence="3" key="1">
    <citation type="submission" date="2025-08" db="UniProtKB">
        <authorList>
            <consortium name="RefSeq"/>
        </authorList>
    </citation>
    <scope>IDENTIFICATION</scope>
</reference>
<accession>A0A8B7XLP6</accession>
<sequence length="137" mass="15856">MTNFLGLLILFAVVMSANGRQLQEVFSTPQNGPFLCMWCDMVVTFVRNVSTDRDFLDLLVKNRKEACHFWSPAGFEKYCEDYVNEIPHSIALFADEYLDPAKDCATVCRGQEPDQQHPTALNNFVQKMKSDYEKFWK</sequence>
<feature type="signal peptide" evidence="1">
    <location>
        <begin position="1"/>
        <end position="19"/>
    </location>
</feature>